<protein>
    <recommendedName>
        <fullName evidence="14">LOV domain-containing protein</fullName>
    </recommendedName>
</protein>
<dbReference type="PROSITE" id="PS50113">
    <property type="entry name" value="PAC"/>
    <property type="match status" value="1"/>
</dbReference>
<evidence type="ECO:0000256" key="1">
    <source>
        <dbReference type="ARBA" id="ARBA00004141"/>
    </source>
</evidence>
<dbReference type="AlphaFoldDB" id="A0A8J6HC61"/>
<dbReference type="SUPFAM" id="SSF55785">
    <property type="entry name" value="PYP-like sensor domain (PAS domain)"/>
    <property type="match status" value="1"/>
</dbReference>
<evidence type="ECO:0000256" key="8">
    <source>
        <dbReference type="ARBA" id="ARBA00023303"/>
    </source>
</evidence>
<dbReference type="InterPro" id="IPR050818">
    <property type="entry name" value="KCNH_animal-type"/>
</dbReference>
<dbReference type="PANTHER" id="PTHR10217:SF637">
    <property type="entry name" value="EAG-LIKE K[+] CHANNEL, ISOFORM A"/>
    <property type="match status" value="1"/>
</dbReference>
<keyword evidence="6" id="KW-0406">Ion transport</keyword>
<dbReference type="CDD" id="cd00130">
    <property type="entry name" value="PAS"/>
    <property type="match status" value="1"/>
</dbReference>
<accession>A0A8J6HC61</accession>
<gene>
    <name evidence="12" type="ORF">GEV33_010691</name>
</gene>
<comment type="catalytic activity">
    <reaction evidence="9">
        <text>K(+)(in) = K(+)(out)</text>
        <dbReference type="Rhea" id="RHEA:29463"/>
        <dbReference type="ChEBI" id="CHEBI:29103"/>
    </reaction>
</comment>
<sequence>MPARKGLLAPQNTFLDTIATRFDGTRPVMLFHLELRKRAVCGGGSCTYLHETDRIVKLRCADCVVAPVALGSAFGPPLAPWLINTHPNIAFVTISVTKFMNGMCNNDEHKSCANIISFHFVYDKSCMYPGKIAVPPGGGGIVLNENPEPGKVREEEKAGSGNTLRVKAGKKAAKFEEKMDRREECRILMECWREKKNTEKKERRKCYQRNGYGSEEVERLRTKGRWMNVELSERNKDTDKQERRERIKESRYNRKYEKCMTKEIPKKPSASVYTIIDSSVRFETFSAGAQINPSFRRFIFAAKKSRVQQFIRDENFSLSSGLVKRWKEIVIHQFITQWSRIPRNGYNPVSAKNFLFVNSVKNDAVRSQTDNNLIIKITPTLIATFPELSSSGSGLSGMTREDYYFGENSNFVLGNAQVPTIFPIVYCSDGFCELTGFTRAQIMQKGCACKFLYGPETKDEHKTQIDKALESKNELKLEVIFYKKNGTPFWCLLDIVPIKNEKREVVLFLASHKDITNTKMAEMSECELYDSAMEKGLVLEFLRNFNKSFWTFKALNQQLAQKIYKCVNMFLETAAVLGARFRGADSCLLADANGNLDPEAPPANYGRRRSRAVLYQLSGHYKPDKMKTKLKLNNVKRQITTRNISLLIVLRFRIC</sequence>
<dbReference type="SMART" id="SM00086">
    <property type="entry name" value="PAC"/>
    <property type="match status" value="1"/>
</dbReference>
<evidence type="ECO:0000259" key="11">
    <source>
        <dbReference type="PROSITE" id="PS50113"/>
    </source>
</evidence>
<keyword evidence="4" id="KW-0851">Voltage-gated channel</keyword>
<dbReference type="PANTHER" id="PTHR10217">
    <property type="entry name" value="VOLTAGE AND LIGAND GATED POTASSIUM CHANNEL"/>
    <property type="match status" value="1"/>
</dbReference>
<evidence type="ECO:0000259" key="10">
    <source>
        <dbReference type="PROSITE" id="PS50112"/>
    </source>
</evidence>
<dbReference type="InterPro" id="IPR000700">
    <property type="entry name" value="PAS-assoc_C"/>
</dbReference>
<dbReference type="EMBL" id="JABDTM020026297">
    <property type="protein sequence ID" value="KAH0812099.1"/>
    <property type="molecule type" value="Genomic_DNA"/>
</dbReference>
<dbReference type="GO" id="GO:0005886">
    <property type="term" value="C:plasma membrane"/>
    <property type="evidence" value="ECO:0007669"/>
    <property type="project" value="TreeGrafter"/>
</dbReference>
<evidence type="ECO:0000256" key="5">
    <source>
        <dbReference type="ARBA" id="ARBA00022989"/>
    </source>
</evidence>
<evidence type="ECO:0000256" key="4">
    <source>
        <dbReference type="ARBA" id="ARBA00022882"/>
    </source>
</evidence>
<keyword evidence="2" id="KW-0813">Transport</keyword>
<evidence type="ECO:0000313" key="13">
    <source>
        <dbReference type="Proteomes" id="UP000719412"/>
    </source>
</evidence>
<dbReference type="Gene3D" id="3.30.450.20">
    <property type="entry name" value="PAS domain"/>
    <property type="match status" value="1"/>
</dbReference>
<dbReference type="Pfam" id="PF13426">
    <property type="entry name" value="PAS_9"/>
    <property type="match status" value="1"/>
</dbReference>
<dbReference type="GO" id="GO:0034702">
    <property type="term" value="C:monoatomic ion channel complex"/>
    <property type="evidence" value="ECO:0007669"/>
    <property type="project" value="UniProtKB-KW"/>
</dbReference>
<feature type="domain" description="PAS" evidence="10">
    <location>
        <begin position="424"/>
        <end position="472"/>
    </location>
</feature>
<dbReference type="NCBIfam" id="TIGR00229">
    <property type="entry name" value="sensory_box"/>
    <property type="match status" value="1"/>
</dbReference>
<evidence type="ECO:0000256" key="9">
    <source>
        <dbReference type="ARBA" id="ARBA00034430"/>
    </source>
</evidence>
<evidence type="ECO:0000313" key="12">
    <source>
        <dbReference type="EMBL" id="KAH0812099.1"/>
    </source>
</evidence>
<evidence type="ECO:0000256" key="6">
    <source>
        <dbReference type="ARBA" id="ARBA00023065"/>
    </source>
</evidence>
<evidence type="ECO:0008006" key="14">
    <source>
        <dbReference type="Google" id="ProtNLM"/>
    </source>
</evidence>
<keyword evidence="7" id="KW-0472">Membrane</keyword>
<keyword evidence="8" id="KW-0407">Ion channel</keyword>
<evidence type="ECO:0000256" key="7">
    <source>
        <dbReference type="ARBA" id="ARBA00023136"/>
    </source>
</evidence>
<keyword evidence="13" id="KW-1185">Reference proteome</keyword>
<dbReference type="InterPro" id="IPR035965">
    <property type="entry name" value="PAS-like_dom_sf"/>
</dbReference>
<dbReference type="GO" id="GO:0005249">
    <property type="term" value="F:voltage-gated potassium channel activity"/>
    <property type="evidence" value="ECO:0007669"/>
    <property type="project" value="TreeGrafter"/>
</dbReference>
<dbReference type="Proteomes" id="UP000719412">
    <property type="component" value="Unassembled WGS sequence"/>
</dbReference>
<dbReference type="FunFam" id="3.30.450.20:FF:000001">
    <property type="entry name" value="Potassium voltage-gated channel subfamily H member 7"/>
    <property type="match status" value="1"/>
</dbReference>
<reference evidence="12" key="1">
    <citation type="journal article" date="2020" name="J Insects Food Feed">
        <title>The yellow mealworm (Tenebrio molitor) genome: a resource for the emerging insects as food and feed industry.</title>
        <authorList>
            <person name="Eriksson T."/>
            <person name="Andere A."/>
            <person name="Kelstrup H."/>
            <person name="Emery V."/>
            <person name="Picard C."/>
        </authorList>
    </citation>
    <scope>NUCLEOTIDE SEQUENCE</scope>
    <source>
        <strain evidence="12">Stoneville</strain>
        <tissue evidence="12">Whole head</tissue>
    </source>
</reference>
<feature type="domain" description="PAC" evidence="11">
    <location>
        <begin position="475"/>
        <end position="527"/>
    </location>
</feature>
<keyword evidence="3" id="KW-0812">Transmembrane</keyword>
<comment type="caution">
    <text evidence="12">The sequence shown here is derived from an EMBL/GenBank/DDBJ whole genome shotgun (WGS) entry which is preliminary data.</text>
</comment>
<evidence type="ECO:0000256" key="2">
    <source>
        <dbReference type="ARBA" id="ARBA00022448"/>
    </source>
</evidence>
<reference evidence="12" key="2">
    <citation type="submission" date="2021-08" db="EMBL/GenBank/DDBJ databases">
        <authorList>
            <person name="Eriksson T."/>
        </authorList>
    </citation>
    <scope>NUCLEOTIDE SEQUENCE</scope>
    <source>
        <strain evidence="12">Stoneville</strain>
        <tissue evidence="12">Whole head</tissue>
    </source>
</reference>
<comment type="subcellular location">
    <subcellularLocation>
        <location evidence="1">Membrane</location>
        <topology evidence="1">Multi-pass membrane protein</topology>
    </subcellularLocation>
</comment>
<dbReference type="InterPro" id="IPR001610">
    <property type="entry name" value="PAC"/>
</dbReference>
<dbReference type="GO" id="GO:0042391">
    <property type="term" value="P:regulation of membrane potential"/>
    <property type="evidence" value="ECO:0007669"/>
    <property type="project" value="TreeGrafter"/>
</dbReference>
<organism evidence="12 13">
    <name type="scientific">Tenebrio molitor</name>
    <name type="common">Yellow mealworm beetle</name>
    <dbReference type="NCBI Taxonomy" id="7067"/>
    <lineage>
        <taxon>Eukaryota</taxon>
        <taxon>Metazoa</taxon>
        <taxon>Ecdysozoa</taxon>
        <taxon>Arthropoda</taxon>
        <taxon>Hexapoda</taxon>
        <taxon>Insecta</taxon>
        <taxon>Pterygota</taxon>
        <taxon>Neoptera</taxon>
        <taxon>Endopterygota</taxon>
        <taxon>Coleoptera</taxon>
        <taxon>Polyphaga</taxon>
        <taxon>Cucujiformia</taxon>
        <taxon>Tenebrionidae</taxon>
        <taxon>Tenebrio</taxon>
    </lineage>
</organism>
<dbReference type="PROSITE" id="PS50112">
    <property type="entry name" value="PAS"/>
    <property type="match status" value="1"/>
</dbReference>
<proteinExistence type="predicted"/>
<evidence type="ECO:0000256" key="3">
    <source>
        <dbReference type="ARBA" id="ARBA00022692"/>
    </source>
</evidence>
<dbReference type="InterPro" id="IPR000014">
    <property type="entry name" value="PAS"/>
</dbReference>
<name>A0A8J6HC61_TENMO</name>
<keyword evidence="5" id="KW-1133">Transmembrane helix</keyword>